<dbReference type="GO" id="GO:0003677">
    <property type="term" value="F:DNA binding"/>
    <property type="evidence" value="ECO:0007669"/>
    <property type="project" value="UniProtKB-KW"/>
</dbReference>
<dbReference type="SMART" id="SM00380">
    <property type="entry name" value="AP2"/>
    <property type="match status" value="1"/>
</dbReference>
<dbReference type="Proteomes" id="UP000829196">
    <property type="component" value="Unassembled WGS sequence"/>
</dbReference>
<evidence type="ECO:0000256" key="3">
    <source>
        <dbReference type="ARBA" id="ARBA00023125"/>
    </source>
</evidence>
<feature type="domain" description="AP2/ERF" evidence="8">
    <location>
        <begin position="29"/>
        <end position="86"/>
    </location>
</feature>
<keyword evidence="3" id="KW-0238">DNA-binding</keyword>
<dbReference type="AlphaFoldDB" id="A0A8T3AJC4"/>
<keyword evidence="2" id="KW-0805">Transcription regulation</keyword>
<evidence type="ECO:0000313" key="9">
    <source>
        <dbReference type="EMBL" id="KAI0496198.1"/>
    </source>
</evidence>
<reference evidence="9" key="1">
    <citation type="journal article" date="2022" name="Front. Genet.">
        <title>Chromosome-Scale Assembly of the Dendrobium nobile Genome Provides Insights Into the Molecular Mechanism of the Biosynthesis of the Medicinal Active Ingredient of Dendrobium.</title>
        <authorList>
            <person name="Xu Q."/>
            <person name="Niu S.-C."/>
            <person name="Li K.-L."/>
            <person name="Zheng P.-J."/>
            <person name="Zhang X.-J."/>
            <person name="Jia Y."/>
            <person name="Liu Y."/>
            <person name="Niu Y.-X."/>
            <person name="Yu L.-H."/>
            <person name="Chen D.-F."/>
            <person name="Zhang G.-Q."/>
        </authorList>
    </citation>
    <scope>NUCLEOTIDE SEQUENCE</scope>
    <source>
        <tissue evidence="9">Leaf</tissue>
    </source>
</reference>
<evidence type="ECO:0000256" key="4">
    <source>
        <dbReference type="ARBA" id="ARBA00023159"/>
    </source>
</evidence>
<organism evidence="9 10">
    <name type="scientific">Dendrobium nobile</name>
    <name type="common">Orchid</name>
    <dbReference type="NCBI Taxonomy" id="94219"/>
    <lineage>
        <taxon>Eukaryota</taxon>
        <taxon>Viridiplantae</taxon>
        <taxon>Streptophyta</taxon>
        <taxon>Embryophyta</taxon>
        <taxon>Tracheophyta</taxon>
        <taxon>Spermatophyta</taxon>
        <taxon>Magnoliopsida</taxon>
        <taxon>Liliopsida</taxon>
        <taxon>Asparagales</taxon>
        <taxon>Orchidaceae</taxon>
        <taxon>Epidendroideae</taxon>
        <taxon>Malaxideae</taxon>
        <taxon>Dendrobiinae</taxon>
        <taxon>Dendrobium</taxon>
    </lineage>
</organism>
<keyword evidence="5" id="KW-0804">Transcription</keyword>
<dbReference type="SMR" id="A0A8T3AJC4"/>
<sequence>MPINEPSLYQLVQHTQMSSEQEEGGAAATYRGIRKRKWGKWVSEIREPGKKTRIWLGSFESPEMAATAHDVAALWLRGRDARLNFPDTVHDLPRPASSRPSDIRSAAAEAAKRIRFRPEPLRPDRFSTGLWTGNWGLDSPGMWRELEEALLPPPPPPAAAAAAFEEIDGRLWEWGPLLSSLD</sequence>
<accession>A0A8T3AJC4</accession>
<evidence type="ECO:0000256" key="7">
    <source>
        <dbReference type="ARBA" id="ARBA00024343"/>
    </source>
</evidence>
<comment type="subcellular location">
    <subcellularLocation>
        <location evidence="1">Nucleus</location>
    </subcellularLocation>
</comment>
<keyword evidence="10" id="KW-1185">Reference proteome</keyword>
<dbReference type="SUPFAM" id="SSF54171">
    <property type="entry name" value="DNA-binding domain"/>
    <property type="match status" value="1"/>
</dbReference>
<evidence type="ECO:0000313" key="10">
    <source>
        <dbReference type="Proteomes" id="UP000829196"/>
    </source>
</evidence>
<comment type="caution">
    <text evidence="9">The sequence shown here is derived from an EMBL/GenBank/DDBJ whole genome shotgun (WGS) entry which is preliminary data.</text>
</comment>
<evidence type="ECO:0000256" key="5">
    <source>
        <dbReference type="ARBA" id="ARBA00023163"/>
    </source>
</evidence>
<evidence type="ECO:0000256" key="6">
    <source>
        <dbReference type="ARBA" id="ARBA00023242"/>
    </source>
</evidence>
<evidence type="ECO:0000256" key="1">
    <source>
        <dbReference type="ARBA" id="ARBA00004123"/>
    </source>
</evidence>
<dbReference type="GO" id="GO:0005634">
    <property type="term" value="C:nucleus"/>
    <property type="evidence" value="ECO:0007669"/>
    <property type="project" value="UniProtKB-SubCell"/>
</dbReference>
<dbReference type="InterPro" id="IPR001471">
    <property type="entry name" value="AP2/ERF_dom"/>
</dbReference>
<dbReference type="InterPro" id="IPR016177">
    <property type="entry name" value="DNA-bd_dom_sf"/>
</dbReference>
<dbReference type="PANTHER" id="PTHR31985:SF111">
    <property type="entry name" value="ETHYLENE-RESPONSIVE TRANSCRIPTION FACTOR ERF021"/>
    <property type="match status" value="1"/>
</dbReference>
<dbReference type="Gene3D" id="3.30.730.10">
    <property type="entry name" value="AP2/ERF domain"/>
    <property type="match status" value="1"/>
</dbReference>
<name>A0A8T3AJC4_DENNO</name>
<dbReference type="PROSITE" id="PS51032">
    <property type="entry name" value="AP2_ERF"/>
    <property type="match status" value="1"/>
</dbReference>
<evidence type="ECO:0000256" key="2">
    <source>
        <dbReference type="ARBA" id="ARBA00023015"/>
    </source>
</evidence>
<dbReference type="Pfam" id="PF00847">
    <property type="entry name" value="AP2"/>
    <property type="match status" value="1"/>
</dbReference>
<dbReference type="CDD" id="cd00018">
    <property type="entry name" value="AP2"/>
    <property type="match status" value="1"/>
</dbReference>
<keyword evidence="4" id="KW-0010">Activator</keyword>
<proteinExistence type="inferred from homology"/>
<dbReference type="PANTHER" id="PTHR31985">
    <property type="entry name" value="ETHYLENE-RESPONSIVE TRANSCRIPTION FACTOR ERF042-RELATED"/>
    <property type="match status" value="1"/>
</dbReference>
<dbReference type="InterPro" id="IPR036955">
    <property type="entry name" value="AP2/ERF_dom_sf"/>
</dbReference>
<dbReference type="InterPro" id="IPR051032">
    <property type="entry name" value="AP2/ERF_TF_ERF_subfamily"/>
</dbReference>
<evidence type="ECO:0000259" key="8">
    <source>
        <dbReference type="PROSITE" id="PS51032"/>
    </source>
</evidence>
<dbReference type="FunFam" id="3.30.730.10:FF:000001">
    <property type="entry name" value="Ethylene-responsive transcription factor 2"/>
    <property type="match status" value="1"/>
</dbReference>
<keyword evidence="6" id="KW-0539">Nucleus</keyword>
<dbReference type="PRINTS" id="PR00367">
    <property type="entry name" value="ETHRSPELEMNT"/>
</dbReference>
<dbReference type="OrthoDB" id="688329at2759"/>
<dbReference type="GO" id="GO:0003700">
    <property type="term" value="F:DNA-binding transcription factor activity"/>
    <property type="evidence" value="ECO:0007669"/>
    <property type="project" value="InterPro"/>
</dbReference>
<protein>
    <recommendedName>
        <fullName evidence="8">AP2/ERF domain-containing protein</fullName>
    </recommendedName>
</protein>
<dbReference type="EMBL" id="JAGYWB010000016">
    <property type="protein sequence ID" value="KAI0496198.1"/>
    <property type="molecule type" value="Genomic_DNA"/>
</dbReference>
<gene>
    <name evidence="9" type="ORF">KFK09_022507</name>
</gene>
<comment type="similarity">
    <text evidence="7">Belongs to the AP2/ERF transcription factor family. ERF subfamily.</text>
</comment>